<dbReference type="Proteomes" id="UP000049495">
    <property type="component" value="Unassembled WGS sequence"/>
</dbReference>
<reference evidence="23 24" key="1">
    <citation type="submission" date="2014-06" db="EMBL/GenBank/DDBJ databases">
        <authorList>
            <person name="Le Roux F."/>
        </authorList>
    </citation>
    <scope>NUCLEOTIDE SEQUENCE</scope>
    <source>
        <strain evidence="22 24">J5-4</strain>
        <strain evidence="23">J5-5</strain>
    </source>
</reference>
<dbReference type="Pfam" id="PF00497">
    <property type="entry name" value="SBP_bac_3"/>
    <property type="match status" value="2"/>
</dbReference>
<keyword evidence="23" id="KW-0808">Transferase</keyword>
<feature type="region of interest" description="Disordered" evidence="16">
    <location>
        <begin position="1297"/>
        <end position="1316"/>
    </location>
</feature>
<keyword evidence="7" id="KW-0547">Nucleotide-binding</keyword>
<evidence type="ECO:0000256" key="14">
    <source>
        <dbReference type="PROSITE-ProRule" id="PRU00169"/>
    </source>
</evidence>
<dbReference type="CDD" id="cd17546">
    <property type="entry name" value="REC_hyHK_CKI1_RcsC-like"/>
    <property type="match status" value="1"/>
</dbReference>
<dbReference type="GO" id="GO:0005886">
    <property type="term" value="C:plasma membrane"/>
    <property type="evidence" value="ECO:0007669"/>
    <property type="project" value="UniProtKB-SubCell"/>
</dbReference>
<dbReference type="SUPFAM" id="SSF55785">
    <property type="entry name" value="PYP-like sensor domain (PAS domain)"/>
    <property type="match status" value="1"/>
</dbReference>
<comment type="catalytic activity">
    <reaction evidence="1">
        <text>ATP + protein L-histidine = ADP + protein N-phospho-L-histidine.</text>
        <dbReference type="EC" id="2.7.13.3"/>
    </reaction>
</comment>
<proteinExistence type="predicted"/>
<organism evidence="23 25">
    <name type="scientific">Vibrio crassostreae</name>
    <dbReference type="NCBI Taxonomy" id="246167"/>
    <lineage>
        <taxon>Bacteria</taxon>
        <taxon>Pseudomonadati</taxon>
        <taxon>Pseudomonadota</taxon>
        <taxon>Gammaproteobacteria</taxon>
        <taxon>Vibrionales</taxon>
        <taxon>Vibrionaceae</taxon>
        <taxon>Vibrio</taxon>
    </lineage>
</organism>
<keyword evidence="6 17" id="KW-0812">Transmembrane</keyword>
<dbReference type="CDD" id="cd01007">
    <property type="entry name" value="PBP2_BvgS_HisK_like"/>
    <property type="match status" value="2"/>
</dbReference>
<dbReference type="GO" id="GO:0005524">
    <property type="term" value="F:ATP binding"/>
    <property type="evidence" value="ECO:0007669"/>
    <property type="project" value="UniProtKB-KW"/>
</dbReference>
<keyword evidence="12 17" id="KW-0472">Membrane</keyword>
<comment type="caution">
    <text evidence="23">The sequence shown here is derived from an EMBL/GenBank/DDBJ whole genome shotgun (WGS) entry which is preliminary data.</text>
</comment>
<dbReference type="InterPro" id="IPR001789">
    <property type="entry name" value="Sig_transdc_resp-reg_receiver"/>
</dbReference>
<dbReference type="InterPro" id="IPR005467">
    <property type="entry name" value="His_kinase_dom"/>
</dbReference>
<dbReference type="SMART" id="SM00062">
    <property type="entry name" value="PBPb"/>
    <property type="match status" value="2"/>
</dbReference>
<dbReference type="SUPFAM" id="SSF53850">
    <property type="entry name" value="Periplasmic binding protein-like II"/>
    <property type="match status" value="2"/>
</dbReference>
<dbReference type="SUPFAM" id="SSF47226">
    <property type="entry name" value="Histidine-containing phosphotransfer domain, HPT domain"/>
    <property type="match status" value="1"/>
</dbReference>
<dbReference type="InterPro" id="IPR001638">
    <property type="entry name" value="Solute-binding_3/MltF_N"/>
</dbReference>
<dbReference type="Gene3D" id="3.40.50.2300">
    <property type="match status" value="1"/>
</dbReference>
<name>A0A822MWT8_9VIBR</name>
<feature type="domain" description="Histidine kinase" evidence="19">
    <location>
        <begin position="715"/>
        <end position="936"/>
    </location>
</feature>
<dbReference type="FunFam" id="3.30.565.10:FF:000010">
    <property type="entry name" value="Sensor histidine kinase RcsC"/>
    <property type="match status" value="1"/>
</dbReference>
<dbReference type="InterPro" id="IPR013655">
    <property type="entry name" value="PAS_fold_3"/>
</dbReference>
<dbReference type="EMBL" id="CCJV01000092">
    <property type="protein sequence ID" value="CDT44039.1"/>
    <property type="molecule type" value="Genomic_DNA"/>
</dbReference>
<keyword evidence="5 14" id="KW-0597">Phosphoprotein</keyword>
<sequence>MQNNATKTKTGCVAFLLSCLTVFMWPLQSLAESTPLESSSNNQVVLRVGLPSYNMVPYSYQHQTPSGNRVSEGLLISMLDEVSANAGFKYQIELYPTFSDVLSAFEKDELDLLVVVSSTKERQEYMTFSEPMFSIRRAVITQNLKINDLSELATANLALEKGFALNDLLPSLLPESRITTLDSTQAAFTAVEENRVDAYIGDALSLSALLREQPKDSLTLSVLPDLPADHLHFAVKKGKHKLLSRINFALEDIKQGSLQSIYNQWLAPSQHSMLLDYGTLNLTQDEKNWLDKNPSIPVGTHSNWYPYDFTNEQQQHSGLSADVLNLISNVLGVSFESTTYLTPEAAEVAFNNGETMVLTNITPTTDKARYMDFTQAYSFEPWVLLSRSDRLGNFAPSGTEAIGVIEDSGGTTVLPSLCLTCQAVPYINHVSAFQALQKDEISFALASLHHAAPLLHQDYVGQFKITGTINEQNSAPLALAVNFRHPMLLSIINKAISALPANELERLENKWLTYEYQEGLSPREVAKWSVIIGLGIFIVIFVIVFWNRKMAAEIEQRKVAEQRAKAAEAHLQTLADNIDGVVLKHIQTNPEQPLNIQFSFVSAGVTDIFGLSVDSVKEHPQHLFDLISKEDLPHFETSMLEAIKSGHWESEQQVQLASGEVKWVKFNSQISNSKAIEWNTVITDITLLKKQQQALDNARQKAESATAAKSQFLATISHEVRTPISGILGLLELMQEHQLSEELLNLHGGLNQSARNLLHIVNDVLDYSKIEAGKLELNPTEIELGKVLARIVQPQSIHAQQKGLAFHYWQDPNLAQWLFADDIRLHQILNNFLNNAIKFTEHGTISLHVDVIEQNEHQQKISLTVSDTGIGIPKDRQQSLFQPFEQADKTTSRRFGGTGLGLSIALKLIEQMNGTIELSSEEGKGSHFTVTVTLPTCTPEQAVNNALALPQTLLCTSDVENTIELGVGNHSHEVYVVGYVLQQEELCRYLKHFGLEPKVLHINQKHLLKEMVVKHQPKHIFVAMSVWQQLAITDAWIQQHTSSTRFTVINQNPMLSPEPLGNSWCLSVNPLLPDNLVHVLTKPVSHDNLISPVDSEAKAPIAEETREQAENNGRLILVAEDHPINQQVIAKQLENIGVHADIVDNGVLALNALKDKRYGLLLTDCHMPEMDGYTLASSIRQIEQRKEELNQETQRLPIVALTANAVQGEDANCYAHGMDDFLVKPVSIKQMRLTIEKWLPAIDDSNPVRETDVYDAKELKAQNQEVSASSNSSPKDEEANEFSMLFQDIEQSFAEVEISNPSEPSQEVTPASPQDSFNLTNNQVIDYAALYDLFEDHDVVMTLLDEFAASFIEDNERIKTYWASKEYKELKTTAHRLKGAAKMVACDRIASPLAIIEARANDLVTEDTDLEQVESKIEASIEEVNSTFERFTEEINQLRQTKEKAYSYE</sequence>
<dbReference type="InterPro" id="IPR011006">
    <property type="entry name" value="CheY-like_superfamily"/>
</dbReference>
<keyword evidence="8" id="KW-0378">Hydrolase</keyword>
<keyword evidence="24" id="KW-1185">Reference proteome</keyword>
<evidence type="ECO:0000256" key="12">
    <source>
        <dbReference type="ARBA" id="ARBA00023136"/>
    </source>
</evidence>
<feature type="signal peptide" evidence="18">
    <location>
        <begin position="1"/>
        <end position="31"/>
    </location>
</feature>
<dbReference type="GO" id="GO:0016787">
    <property type="term" value="F:hydrolase activity"/>
    <property type="evidence" value="ECO:0007669"/>
    <property type="project" value="UniProtKB-KW"/>
</dbReference>
<dbReference type="PANTHER" id="PTHR45339:SF1">
    <property type="entry name" value="HYBRID SIGNAL TRANSDUCTION HISTIDINE KINASE J"/>
    <property type="match status" value="1"/>
</dbReference>
<comment type="subcellular location">
    <subcellularLocation>
        <location evidence="2">Cell membrane</location>
        <topology evidence="2">Multi-pass membrane protein</topology>
    </subcellularLocation>
</comment>
<dbReference type="InterPro" id="IPR036641">
    <property type="entry name" value="HPT_dom_sf"/>
</dbReference>
<evidence type="ECO:0000256" key="16">
    <source>
        <dbReference type="SAM" id="MobiDB-lite"/>
    </source>
</evidence>
<dbReference type="CDD" id="cd16922">
    <property type="entry name" value="HATPase_EvgS-ArcB-TorS-like"/>
    <property type="match status" value="1"/>
</dbReference>
<dbReference type="CDD" id="cd00082">
    <property type="entry name" value="HisKA"/>
    <property type="match status" value="1"/>
</dbReference>
<dbReference type="Gene3D" id="3.30.450.20">
    <property type="entry name" value="PAS domain"/>
    <property type="match status" value="1"/>
</dbReference>
<dbReference type="PROSITE" id="PS50110">
    <property type="entry name" value="RESPONSE_REGULATORY"/>
    <property type="match status" value="1"/>
</dbReference>
<evidence type="ECO:0000259" key="21">
    <source>
        <dbReference type="PROSITE" id="PS50894"/>
    </source>
</evidence>
<dbReference type="PRINTS" id="PR00344">
    <property type="entry name" value="BCTRLSENSOR"/>
</dbReference>
<accession>A0A822MWT8</accession>
<evidence type="ECO:0000259" key="20">
    <source>
        <dbReference type="PROSITE" id="PS50110"/>
    </source>
</evidence>
<evidence type="ECO:0000256" key="6">
    <source>
        <dbReference type="ARBA" id="ARBA00022692"/>
    </source>
</evidence>
<evidence type="ECO:0000256" key="7">
    <source>
        <dbReference type="ARBA" id="ARBA00022741"/>
    </source>
</evidence>
<evidence type="ECO:0000256" key="9">
    <source>
        <dbReference type="ARBA" id="ARBA00022840"/>
    </source>
</evidence>
<evidence type="ECO:0000256" key="15">
    <source>
        <dbReference type="SAM" id="Coils"/>
    </source>
</evidence>
<evidence type="ECO:0000256" key="1">
    <source>
        <dbReference type="ARBA" id="ARBA00000085"/>
    </source>
</evidence>
<evidence type="ECO:0000256" key="5">
    <source>
        <dbReference type="ARBA" id="ARBA00022553"/>
    </source>
</evidence>
<keyword evidence="15" id="KW-0175">Coiled coil</keyword>
<evidence type="ECO:0000256" key="3">
    <source>
        <dbReference type="ARBA" id="ARBA00012438"/>
    </source>
</evidence>
<evidence type="ECO:0000256" key="18">
    <source>
        <dbReference type="SAM" id="SignalP"/>
    </source>
</evidence>
<feature type="modified residue" description="Phosphohistidine" evidence="13">
    <location>
        <position position="1375"/>
    </location>
</feature>
<dbReference type="InterPro" id="IPR035965">
    <property type="entry name" value="PAS-like_dom_sf"/>
</dbReference>
<dbReference type="SUPFAM" id="SSF52172">
    <property type="entry name" value="CheY-like"/>
    <property type="match status" value="1"/>
</dbReference>
<dbReference type="Pfam" id="PF08447">
    <property type="entry name" value="PAS_3"/>
    <property type="match status" value="1"/>
</dbReference>
<feature type="modified residue" description="4-aspartylphosphate" evidence="14">
    <location>
        <position position="1164"/>
    </location>
</feature>
<keyword evidence="23" id="KW-0418">Kinase</keyword>
<evidence type="ECO:0000259" key="19">
    <source>
        <dbReference type="PROSITE" id="PS50109"/>
    </source>
</evidence>
<protein>
    <recommendedName>
        <fullName evidence="3">histidine kinase</fullName>
        <ecNumber evidence="3">2.7.13.3</ecNumber>
    </recommendedName>
</protein>
<dbReference type="PANTHER" id="PTHR45339">
    <property type="entry name" value="HYBRID SIGNAL TRANSDUCTION HISTIDINE KINASE J"/>
    <property type="match status" value="1"/>
</dbReference>
<dbReference type="Gene3D" id="3.40.190.10">
    <property type="entry name" value="Periplasmic binding protein-like II"/>
    <property type="match status" value="4"/>
</dbReference>
<feature type="chain" id="PRO_5041102085" description="histidine kinase" evidence="18">
    <location>
        <begin position="32"/>
        <end position="1449"/>
    </location>
</feature>
<keyword evidence="4" id="KW-1003">Cell membrane</keyword>
<dbReference type="PROSITE" id="PS50894">
    <property type="entry name" value="HPT"/>
    <property type="match status" value="1"/>
</dbReference>
<dbReference type="SMART" id="SM00387">
    <property type="entry name" value="HATPase_c"/>
    <property type="match status" value="1"/>
</dbReference>
<dbReference type="Pfam" id="PF02518">
    <property type="entry name" value="HATPase_c"/>
    <property type="match status" value="1"/>
</dbReference>
<keyword evidence="9" id="KW-0067">ATP-binding</keyword>
<dbReference type="PROSITE" id="PS50109">
    <property type="entry name" value="HIS_KIN"/>
    <property type="match status" value="1"/>
</dbReference>
<keyword evidence="11" id="KW-0902">Two-component regulatory system</keyword>
<dbReference type="Gene3D" id="1.10.287.130">
    <property type="match status" value="1"/>
</dbReference>
<evidence type="ECO:0000313" key="23">
    <source>
        <dbReference type="EMBL" id="CDT44039.1"/>
    </source>
</evidence>
<evidence type="ECO:0000256" key="17">
    <source>
        <dbReference type="SAM" id="Phobius"/>
    </source>
</evidence>
<feature type="compositionally biased region" description="Polar residues" evidence="16">
    <location>
        <begin position="1299"/>
        <end position="1316"/>
    </location>
</feature>
<dbReference type="Gene3D" id="1.20.120.160">
    <property type="entry name" value="HPT domain"/>
    <property type="match status" value="1"/>
</dbReference>
<feature type="domain" description="HPt" evidence="21">
    <location>
        <begin position="1336"/>
        <end position="1438"/>
    </location>
</feature>
<feature type="transmembrane region" description="Helical" evidence="17">
    <location>
        <begin position="528"/>
        <end position="547"/>
    </location>
</feature>
<dbReference type="InterPro" id="IPR008207">
    <property type="entry name" value="Sig_transdc_His_kin_Hpt_dom"/>
</dbReference>
<dbReference type="SMART" id="SM00388">
    <property type="entry name" value="HisKA"/>
    <property type="match status" value="1"/>
</dbReference>
<evidence type="ECO:0000313" key="25">
    <source>
        <dbReference type="Proteomes" id="UP000049495"/>
    </source>
</evidence>
<evidence type="ECO:0000256" key="8">
    <source>
        <dbReference type="ARBA" id="ARBA00022801"/>
    </source>
</evidence>
<dbReference type="GO" id="GO:0000155">
    <property type="term" value="F:phosphorelay sensor kinase activity"/>
    <property type="evidence" value="ECO:0007669"/>
    <property type="project" value="InterPro"/>
</dbReference>
<dbReference type="SMART" id="SM00448">
    <property type="entry name" value="REC"/>
    <property type="match status" value="1"/>
</dbReference>
<dbReference type="Gene3D" id="3.30.565.10">
    <property type="entry name" value="Histidine kinase-like ATPase, C-terminal domain"/>
    <property type="match status" value="1"/>
</dbReference>
<evidence type="ECO:0000256" key="11">
    <source>
        <dbReference type="ARBA" id="ARBA00023012"/>
    </source>
</evidence>
<gene>
    <name evidence="22" type="ORF">VCR4J5_190097</name>
    <name evidence="23" type="ORF">VCR5J5_320057</name>
</gene>
<evidence type="ECO:0000313" key="24">
    <source>
        <dbReference type="Proteomes" id="UP000049077"/>
    </source>
</evidence>
<dbReference type="OrthoDB" id="9810730at2"/>
<dbReference type="RefSeq" id="WP_048659753.1">
    <property type="nucleotide sequence ID" value="NZ_CAWMAN010000055.1"/>
</dbReference>
<dbReference type="InterPro" id="IPR036097">
    <property type="entry name" value="HisK_dim/P_sf"/>
</dbReference>
<dbReference type="Pfam" id="PF00072">
    <property type="entry name" value="Response_reg"/>
    <property type="match status" value="1"/>
</dbReference>
<evidence type="ECO:0000313" key="22">
    <source>
        <dbReference type="EMBL" id="CDT31297.1"/>
    </source>
</evidence>
<dbReference type="InterPro" id="IPR003594">
    <property type="entry name" value="HATPase_dom"/>
</dbReference>
<keyword evidence="10 17" id="KW-1133">Transmembrane helix</keyword>
<dbReference type="Pfam" id="PF01627">
    <property type="entry name" value="Hpt"/>
    <property type="match status" value="1"/>
</dbReference>
<dbReference type="SUPFAM" id="SSF47384">
    <property type="entry name" value="Homodimeric domain of signal transducing histidine kinase"/>
    <property type="match status" value="1"/>
</dbReference>
<dbReference type="SUPFAM" id="SSF55874">
    <property type="entry name" value="ATPase domain of HSP90 chaperone/DNA topoisomerase II/histidine kinase"/>
    <property type="match status" value="1"/>
</dbReference>
<dbReference type="Pfam" id="PF00512">
    <property type="entry name" value="HisKA"/>
    <property type="match status" value="1"/>
</dbReference>
<dbReference type="EC" id="2.7.13.3" evidence="3"/>
<evidence type="ECO:0000256" key="4">
    <source>
        <dbReference type="ARBA" id="ARBA00022475"/>
    </source>
</evidence>
<evidence type="ECO:0000256" key="10">
    <source>
        <dbReference type="ARBA" id="ARBA00022989"/>
    </source>
</evidence>
<evidence type="ECO:0000256" key="2">
    <source>
        <dbReference type="ARBA" id="ARBA00004651"/>
    </source>
</evidence>
<dbReference type="EMBL" id="CCJX01000101">
    <property type="protein sequence ID" value="CDT31297.1"/>
    <property type="molecule type" value="Genomic_DNA"/>
</dbReference>
<feature type="domain" description="Response regulatory" evidence="20">
    <location>
        <begin position="1115"/>
        <end position="1239"/>
    </location>
</feature>
<keyword evidence="18" id="KW-0732">Signal</keyword>
<feature type="coiled-coil region" evidence="15">
    <location>
        <begin position="550"/>
        <end position="577"/>
    </location>
</feature>
<reference evidence="25" key="2">
    <citation type="submission" date="2014-06" db="EMBL/GenBank/DDBJ databases">
        <authorList>
            <person name="Le Roux Frederique"/>
        </authorList>
    </citation>
    <scope>NUCLEOTIDE SEQUENCE [LARGE SCALE GENOMIC DNA]</scope>
    <source>
        <strain evidence="25">J5-5</strain>
    </source>
</reference>
<dbReference type="Proteomes" id="UP000049077">
    <property type="component" value="Unassembled WGS sequence"/>
</dbReference>
<dbReference type="InterPro" id="IPR036890">
    <property type="entry name" value="HATPase_C_sf"/>
</dbReference>
<evidence type="ECO:0000256" key="13">
    <source>
        <dbReference type="PROSITE-ProRule" id="PRU00110"/>
    </source>
</evidence>
<dbReference type="InterPro" id="IPR004358">
    <property type="entry name" value="Sig_transdc_His_kin-like_C"/>
</dbReference>
<dbReference type="InterPro" id="IPR003661">
    <property type="entry name" value="HisK_dim/P_dom"/>
</dbReference>